<sequence>MISAAAPSPTIALGRSHTLGFVVENRTRLAGRSAEGEQHRRTVRMSSTEGEGEQYRGTTISSRRRTATVGDLDGEGSDGEGRRSRLGDGRRRTAGDLISLPFSLFFFLLLVV</sequence>
<dbReference type="AlphaFoldDB" id="A0AA39SNG1"/>
<feature type="compositionally biased region" description="Basic and acidic residues" evidence="1">
    <location>
        <begin position="79"/>
        <end position="90"/>
    </location>
</feature>
<organism evidence="2 3">
    <name type="scientific">Acer saccharum</name>
    <name type="common">Sugar maple</name>
    <dbReference type="NCBI Taxonomy" id="4024"/>
    <lineage>
        <taxon>Eukaryota</taxon>
        <taxon>Viridiplantae</taxon>
        <taxon>Streptophyta</taxon>
        <taxon>Embryophyta</taxon>
        <taxon>Tracheophyta</taxon>
        <taxon>Spermatophyta</taxon>
        <taxon>Magnoliopsida</taxon>
        <taxon>eudicotyledons</taxon>
        <taxon>Gunneridae</taxon>
        <taxon>Pentapetalae</taxon>
        <taxon>rosids</taxon>
        <taxon>malvids</taxon>
        <taxon>Sapindales</taxon>
        <taxon>Sapindaceae</taxon>
        <taxon>Hippocastanoideae</taxon>
        <taxon>Acereae</taxon>
        <taxon>Acer</taxon>
    </lineage>
</organism>
<dbReference type="Proteomes" id="UP001168877">
    <property type="component" value="Unassembled WGS sequence"/>
</dbReference>
<evidence type="ECO:0000256" key="1">
    <source>
        <dbReference type="SAM" id="MobiDB-lite"/>
    </source>
</evidence>
<dbReference type="EMBL" id="JAUESC010000004">
    <property type="protein sequence ID" value="KAK0596526.1"/>
    <property type="molecule type" value="Genomic_DNA"/>
</dbReference>
<feature type="region of interest" description="Disordered" evidence="1">
    <location>
        <begin position="30"/>
        <end position="90"/>
    </location>
</feature>
<reference evidence="2" key="1">
    <citation type="journal article" date="2022" name="Plant J.">
        <title>Strategies of tolerance reflected in two North American maple genomes.</title>
        <authorList>
            <person name="McEvoy S.L."/>
            <person name="Sezen U.U."/>
            <person name="Trouern-Trend A."/>
            <person name="McMahon S.M."/>
            <person name="Schaberg P.G."/>
            <person name="Yang J."/>
            <person name="Wegrzyn J.L."/>
            <person name="Swenson N.G."/>
        </authorList>
    </citation>
    <scope>NUCLEOTIDE SEQUENCE</scope>
    <source>
        <strain evidence="2">NS2018</strain>
    </source>
</reference>
<proteinExistence type="predicted"/>
<evidence type="ECO:0000313" key="2">
    <source>
        <dbReference type="EMBL" id="KAK0596526.1"/>
    </source>
</evidence>
<keyword evidence="3" id="KW-1185">Reference proteome</keyword>
<protein>
    <submittedName>
        <fullName evidence="2">Uncharacterized protein</fullName>
    </submittedName>
</protein>
<evidence type="ECO:0000313" key="3">
    <source>
        <dbReference type="Proteomes" id="UP001168877"/>
    </source>
</evidence>
<reference evidence="2" key="2">
    <citation type="submission" date="2023-06" db="EMBL/GenBank/DDBJ databases">
        <authorList>
            <person name="Swenson N.G."/>
            <person name="Wegrzyn J.L."/>
            <person name="Mcevoy S.L."/>
        </authorList>
    </citation>
    <scope>NUCLEOTIDE SEQUENCE</scope>
    <source>
        <strain evidence="2">NS2018</strain>
        <tissue evidence="2">Leaf</tissue>
    </source>
</reference>
<name>A0AA39SNG1_ACESA</name>
<comment type="caution">
    <text evidence="2">The sequence shown here is derived from an EMBL/GenBank/DDBJ whole genome shotgun (WGS) entry which is preliminary data.</text>
</comment>
<gene>
    <name evidence="2" type="ORF">LWI29_016497</name>
</gene>
<accession>A0AA39SNG1</accession>